<name>A0AAD7NL72_9AGAR</name>
<proteinExistence type="predicted"/>
<gene>
    <name evidence="1" type="ORF">DFH07DRAFT_357942</name>
</gene>
<dbReference type="AlphaFoldDB" id="A0AAD7NL72"/>
<organism evidence="1 2">
    <name type="scientific">Mycena maculata</name>
    <dbReference type="NCBI Taxonomy" id="230809"/>
    <lineage>
        <taxon>Eukaryota</taxon>
        <taxon>Fungi</taxon>
        <taxon>Dikarya</taxon>
        <taxon>Basidiomycota</taxon>
        <taxon>Agaricomycotina</taxon>
        <taxon>Agaricomycetes</taxon>
        <taxon>Agaricomycetidae</taxon>
        <taxon>Agaricales</taxon>
        <taxon>Marasmiineae</taxon>
        <taxon>Mycenaceae</taxon>
        <taxon>Mycena</taxon>
    </lineage>
</organism>
<dbReference type="Proteomes" id="UP001215280">
    <property type="component" value="Unassembled WGS sequence"/>
</dbReference>
<accession>A0AAD7NL72</accession>
<dbReference type="EMBL" id="JARJLG010000034">
    <property type="protein sequence ID" value="KAJ7765839.1"/>
    <property type="molecule type" value="Genomic_DNA"/>
</dbReference>
<comment type="caution">
    <text evidence="1">The sequence shown here is derived from an EMBL/GenBank/DDBJ whole genome shotgun (WGS) entry which is preliminary data.</text>
</comment>
<reference evidence="1" key="1">
    <citation type="submission" date="2023-03" db="EMBL/GenBank/DDBJ databases">
        <title>Massive genome expansion in bonnet fungi (Mycena s.s.) driven by repeated elements and novel gene families across ecological guilds.</title>
        <authorList>
            <consortium name="Lawrence Berkeley National Laboratory"/>
            <person name="Harder C.B."/>
            <person name="Miyauchi S."/>
            <person name="Viragh M."/>
            <person name="Kuo A."/>
            <person name="Thoen E."/>
            <person name="Andreopoulos B."/>
            <person name="Lu D."/>
            <person name="Skrede I."/>
            <person name="Drula E."/>
            <person name="Henrissat B."/>
            <person name="Morin E."/>
            <person name="Kohler A."/>
            <person name="Barry K."/>
            <person name="LaButti K."/>
            <person name="Morin E."/>
            <person name="Salamov A."/>
            <person name="Lipzen A."/>
            <person name="Mereny Z."/>
            <person name="Hegedus B."/>
            <person name="Baldrian P."/>
            <person name="Stursova M."/>
            <person name="Weitz H."/>
            <person name="Taylor A."/>
            <person name="Grigoriev I.V."/>
            <person name="Nagy L.G."/>
            <person name="Martin F."/>
            <person name="Kauserud H."/>
        </authorList>
    </citation>
    <scope>NUCLEOTIDE SEQUENCE</scope>
    <source>
        <strain evidence="1">CBHHK188m</strain>
    </source>
</reference>
<protein>
    <submittedName>
        <fullName evidence="1">Uncharacterized protein</fullName>
    </submittedName>
</protein>
<evidence type="ECO:0000313" key="2">
    <source>
        <dbReference type="Proteomes" id="UP001215280"/>
    </source>
</evidence>
<evidence type="ECO:0000313" key="1">
    <source>
        <dbReference type="EMBL" id="KAJ7765839.1"/>
    </source>
</evidence>
<sequence>MRILSVGTSTRTCCIVIALFMFSPFRTRRVSYQSSNSKAHKTWIVCPVVHFRFHLGRCRGVVAVFPILPPSVPQTDMCVRTQLFVDLLVCAVDIESGTVANTVVVIGLAIRVIVSVPIPIPTTLLLDAQVHGFVVPFLPCRGVGGVQPRPKSTFVRDRHALCERPSTFAPATSLRARLPQ</sequence>
<keyword evidence="2" id="KW-1185">Reference proteome</keyword>